<gene>
    <name evidence="8" type="ORF">IW245_005341</name>
</gene>
<organism evidence="8 9">
    <name type="scientific">Longispora fulva</name>
    <dbReference type="NCBI Taxonomy" id="619741"/>
    <lineage>
        <taxon>Bacteria</taxon>
        <taxon>Bacillati</taxon>
        <taxon>Actinomycetota</taxon>
        <taxon>Actinomycetes</taxon>
        <taxon>Micromonosporales</taxon>
        <taxon>Micromonosporaceae</taxon>
        <taxon>Longispora</taxon>
    </lineage>
</organism>
<dbReference type="AlphaFoldDB" id="A0A8J7GLI5"/>
<dbReference type="SMART" id="SM00939">
    <property type="entry name" value="PepX_C"/>
    <property type="match status" value="1"/>
</dbReference>
<dbReference type="InterPro" id="IPR003439">
    <property type="entry name" value="ABC_transporter-like_ATP-bd"/>
</dbReference>
<dbReference type="InterPro" id="IPR013736">
    <property type="entry name" value="Xaa-Pro_dipept_C"/>
</dbReference>
<dbReference type="EMBL" id="JADOUF010000001">
    <property type="protein sequence ID" value="MBG6139147.1"/>
    <property type="molecule type" value="Genomic_DNA"/>
</dbReference>
<dbReference type="PROSITE" id="PS00211">
    <property type="entry name" value="ABC_TRANSPORTER_1"/>
    <property type="match status" value="1"/>
</dbReference>
<keyword evidence="4" id="KW-0378">Hydrolase</keyword>
<dbReference type="PANTHER" id="PTHR43335:SF4">
    <property type="entry name" value="ABC TRANSPORTER, ATP-BINDING PROTEIN"/>
    <property type="match status" value="1"/>
</dbReference>
<dbReference type="Gene3D" id="3.40.50.1820">
    <property type="entry name" value="alpha/beta hydrolase"/>
    <property type="match status" value="1"/>
</dbReference>
<dbReference type="GO" id="GO:0008239">
    <property type="term" value="F:dipeptidyl-peptidase activity"/>
    <property type="evidence" value="ECO:0007669"/>
    <property type="project" value="InterPro"/>
</dbReference>
<keyword evidence="6" id="KW-0812">Transmembrane</keyword>
<dbReference type="Gene3D" id="2.60.120.260">
    <property type="entry name" value="Galactose-binding domain-like"/>
    <property type="match status" value="1"/>
</dbReference>
<evidence type="ECO:0000313" key="8">
    <source>
        <dbReference type="EMBL" id="MBG6139147.1"/>
    </source>
</evidence>
<evidence type="ECO:0000256" key="5">
    <source>
        <dbReference type="ARBA" id="ARBA00022840"/>
    </source>
</evidence>
<dbReference type="SUPFAM" id="SSF49785">
    <property type="entry name" value="Galactose-binding domain-like"/>
    <property type="match status" value="1"/>
</dbReference>
<keyword evidence="5 8" id="KW-0067">ATP-binding</keyword>
<feature type="transmembrane region" description="Helical" evidence="6">
    <location>
        <begin position="9"/>
        <end position="27"/>
    </location>
</feature>
<keyword evidence="2" id="KW-0813">Transport</keyword>
<name>A0A8J7GLI5_9ACTN</name>
<dbReference type="Proteomes" id="UP000622552">
    <property type="component" value="Unassembled WGS sequence"/>
</dbReference>
<dbReference type="SMART" id="SM00382">
    <property type="entry name" value="AAA"/>
    <property type="match status" value="1"/>
</dbReference>
<sequence length="829" mass="86669">MRLIGRHRLWALAVVIGLLGGLSWWYFSDNESDYHSTDAQLPVNGVVLDTTFYAQDSGKAPVILLAHGFGGSKNSVADSAKELAGRGYNVLTWTARGFGRSSGEIHLNARDYEIKDAQALIDWAARQKSVALDAAGDPKLGVVGGSYGGALALNLAGVDKRVDAIVPQITYNDLARSLLPDGSGGPPENGVLKKGWVGVLFGSGSGFSLGGPVRATGDPQCGRFAADVCAAFLDTVTTGRATPDTVNLLRSVSPNAVAGQITAPTLLIQGMADSLFPLPEAEANAKAITSAPVRLAWFSGGHDGGAGSNSDQDRVKFLTVQWLDHYLLHKGDVPGSSFTYSRVTGVSAQERGLTTTGFKLDTYPGLDASPRSVDLTGREQRIASPPNGVPSAISVLPGLALGGTGLTSVEMPGQNAAFESAPLTQAVDVVGTPSVQLRVASPTGEAVLFAKLYDVSPNGQASLPNGLVAPVRLSGLPADVSAAQPVKVTLPAISTRVDVGHRVRLVIATSDQSYQGPVQPVVYTVAVGNAVSLPTALGTPLTSAETPLLIALAVLVGLILLGILAAILVARARHRGRDRAVVAEYADTPLVIKGLRKEYAGGYVAVRDISLTVQRGQVVGLLGPNGAGKTTSLRVLMGLTRPSAGEVLVFGHQLIPGAPVLSRLGALVEGPGFLPHLSGMENLRLYWQSTGRPAEDSRLDEVLEIANLGKSIHRKARTYSHGMKQRLAIAQAMLGMPELLVLDEPTDGLDPPQIAEMRRVLKKYAVDGRAVLVSSHLLAEVEQTCTHVVVVNAGRLVASGPVAEVASSGRRLEDAFLALVEGGPEDDRD</sequence>
<dbReference type="Gene3D" id="3.40.50.300">
    <property type="entry name" value="P-loop containing nucleotide triphosphate hydrolases"/>
    <property type="match status" value="1"/>
</dbReference>
<feature type="domain" description="ABC transporter" evidence="7">
    <location>
        <begin position="590"/>
        <end position="818"/>
    </location>
</feature>
<dbReference type="Pfam" id="PF02129">
    <property type="entry name" value="Peptidase_S15"/>
    <property type="match status" value="1"/>
</dbReference>
<keyword evidence="3" id="KW-0547">Nucleotide-binding</keyword>
<evidence type="ECO:0000256" key="4">
    <source>
        <dbReference type="ARBA" id="ARBA00022801"/>
    </source>
</evidence>
<dbReference type="GO" id="GO:0005524">
    <property type="term" value="F:ATP binding"/>
    <property type="evidence" value="ECO:0007669"/>
    <property type="project" value="UniProtKB-KW"/>
</dbReference>
<dbReference type="RefSeq" id="WP_197005832.1">
    <property type="nucleotide sequence ID" value="NZ_BONS01000012.1"/>
</dbReference>
<dbReference type="InterPro" id="IPR027417">
    <property type="entry name" value="P-loop_NTPase"/>
</dbReference>
<keyword evidence="6" id="KW-1133">Transmembrane helix</keyword>
<dbReference type="SUPFAM" id="SSF53474">
    <property type="entry name" value="alpha/beta-Hydrolases"/>
    <property type="match status" value="1"/>
</dbReference>
<proteinExistence type="inferred from homology"/>
<keyword evidence="6" id="KW-0472">Membrane</keyword>
<accession>A0A8J7GLI5</accession>
<dbReference type="InterPro" id="IPR017871">
    <property type="entry name" value="ABC_transporter-like_CS"/>
</dbReference>
<feature type="transmembrane region" description="Helical" evidence="6">
    <location>
        <begin position="548"/>
        <end position="570"/>
    </location>
</feature>
<dbReference type="InterPro" id="IPR008979">
    <property type="entry name" value="Galactose-bd-like_sf"/>
</dbReference>
<evidence type="ECO:0000256" key="2">
    <source>
        <dbReference type="ARBA" id="ARBA00022448"/>
    </source>
</evidence>
<dbReference type="PANTHER" id="PTHR43335">
    <property type="entry name" value="ABC TRANSPORTER, ATP-BINDING PROTEIN"/>
    <property type="match status" value="1"/>
</dbReference>
<keyword evidence="9" id="KW-1185">Reference proteome</keyword>
<dbReference type="InterPro" id="IPR000383">
    <property type="entry name" value="Xaa-Pro-like_dom"/>
</dbReference>
<dbReference type="InterPro" id="IPR003593">
    <property type="entry name" value="AAA+_ATPase"/>
</dbReference>
<reference evidence="8" key="1">
    <citation type="submission" date="2020-11" db="EMBL/GenBank/DDBJ databases">
        <title>Sequencing the genomes of 1000 actinobacteria strains.</title>
        <authorList>
            <person name="Klenk H.-P."/>
        </authorList>
    </citation>
    <scope>NUCLEOTIDE SEQUENCE</scope>
    <source>
        <strain evidence="8">DSM 45356</strain>
    </source>
</reference>
<protein>
    <submittedName>
        <fullName evidence="8">ABC-2 type transport system ATP-binding protein</fullName>
    </submittedName>
</protein>
<evidence type="ECO:0000259" key="7">
    <source>
        <dbReference type="PROSITE" id="PS50893"/>
    </source>
</evidence>
<evidence type="ECO:0000256" key="6">
    <source>
        <dbReference type="SAM" id="Phobius"/>
    </source>
</evidence>
<dbReference type="InterPro" id="IPR029058">
    <property type="entry name" value="AB_hydrolase_fold"/>
</dbReference>
<dbReference type="PROSITE" id="PS50893">
    <property type="entry name" value="ABC_TRANSPORTER_2"/>
    <property type="match status" value="1"/>
</dbReference>
<dbReference type="Pfam" id="PF08530">
    <property type="entry name" value="PepX_C"/>
    <property type="match status" value="1"/>
</dbReference>
<evidence type="ECO:0000313" key="9">
    <source>
        <dbReference type="Proteomes" id="UP000622552"/>
    </source>
</evidence>
<dbReference type="Pfam" id="PF00005">
    <property type="entry name" value="ABC_tran"/>
    <property type="match status" value="1"/>
</dbReference>
<comment type="caution">
    <text evidence="8">The sequence shown here is derived from an EMBL/GenBank/DDBJ whole genome shotgun (WGS) entry which is preliminary data.</text>
</comment>
<comment type="similarity">
    <text evidence="1">Belongs to the ABC transporter superfamily.</text>
</comment>
<dbReference type="SUPFAM" id="SSF52540">
    <property type="entry name" value="P-loop containing nucleoside triphosphate hydrolases"/>
    <property type="match status" value="1"/>
</dbReference>
<evidence type="ECO:0000256" key="3">
    <source>
        <dbReference type="ARBA" id="ARBA00022741"/>
    </source>
</evidence>
<dbReference type="GO" id="GO:0016887">
    <property type="term" value="F:ATP hydrolysis activity"/>
    <property type="evidence" value="ECO:0007669"/>
    <property type="project" value="InterPro"/>
</dbReference>
<evidence type="ECO:0000256" key="1">
    <source>
        <dbReference type="ARBA" id="ARBA00005417"/>
    </source>
</evidence>